<name>A0ABD3MPY9_9STRA</name>
<dbReference type="AlphaFoldDB" id="A0ABD3MPY9"/>
<proteinExistence type="predicted"/>
<keyword evidence="3" id="KW-1185">Reference proteome</keyword>
<evidence type="ECO:0000256" key="1">
    <source>
        <dbReference type="SAM" id="SignalP"/>
    </source>
</evidence>
<feature type="chain" id="PRO_5044754989" evidence="1">
    <location>
        <begin position="20"/>
        <end position="268"/>
    </location>
</feature>
<gene>
    <name evidence="2" type="ORF">ACHAWU_004084</name>
</gene>
<dbReference type="EMBL" id="JALLBG020000108">
    <property type="protein sequence ID" value="KAL3764272.1"/>
    <property type="molecule type" value="Genomic_DNA"/>
</dbReference>
<dbReference type="Proteomes" id="UP001530293">
    <property type="component" value="Unassembled WGS sequence"/>
</dbReference>
<feature type="signal peptide" evidence="1">
    <location>
        <begin position="1"/>
        <end position="19"/>
    </location>
</feature>
<reference evidence="2 3" key="1">
    <citation type="submission" date="2024-10" db="EMBL/GenBank/DDBJ databases">
        <title>Updated reference genomes for cyclostephanoid diatoms.</title>
        <authorList>
            <person name="Roberts W.R."/>
            <person name="Alverson A.J."/>
        </authorList>
    </citation>
    <scope>NUCLEOTIDE SEQUENCE [LARGE SCALE GENOMIC DNA]</scope>
    <source>
        <strain evidence="2 3">AJA232-27</strain>
    </source>
</reference>
<keyword evidence="1" id="KW-0732">Signal</keyword>
<accession>A0ABD3MPY9</accession>
<comment type="caution">
    <text evidence="2">The sequence shown here is derived from an EMBL/GenBank/DDBJ whole genome shotgun (WGS) entry which is preliminary data.</text>
</comment>
<evidence type="ECO:0000313" key="2">
    <source>
        <dbReference type="EMBL" id="KAL3764272.1"/>
    </source>
</evidence>
<protein>
    <submittedName>
        <fullName evidence="2">Uncharacterized protein</fullName>
    </submittedName>
</protein>
<organism evidence="2 3">
    <name type="scientific">Discostella pseudostelligera</name>
    <dbReference type="NCBI Taxonomy" id="259834"/>
    <lineage>
        <taxon>Eukaryota</taxon>
        <taxon>Sar</taxon>
        <taxon>Stramenopiles</taxon>
        <taxon>Ochrophyta</taxon>
        <taxon>Bacillariophyta</taxon>
        <taxon>Coscinodiscophyceae</taxon>
        <taxon>Thalassiosirophycidae</taxon>
        <taxon>Stephanodiscales</taxon>
        <taxon>Stephanodiscaceae</taxon>
        <taxon>Discostella</taxon>
    </lineage>
</organism>
<sequence>MQSLLATSLFAGCVVQAVADTPKTTSVDAADANFSSKTNNNNNNNNKQGRHRLLQKFMKRKERANNANVETDVGILANNNTPRRFLQEQEYDYYCPRDTCPTELCDCADGGGSLEDCTAELQSVCKAGRLGDCVFQDYIQVYQEVYCPFVSCVDGGFRENQCDCAFYELYCDRLTSDECSSGVTGISANDPDKTLFFGCDAEQVANVCDQAKACKERGDLQGLDLGSWEGSVTTSTLEKSGSGERFREGGGILAGVSLLSMLWLMVNI</sequence>
<evidence type="ECO:0000313" key="3">
    <source>
        <dbReference type="Proteomes" id="UP001530293"/>
    </source>
</evidence>